<dbReference type="Proteomes" id="UP000241769">
    <property type="component" value="Unassembled WGS sequence"/>
</dbReference>
<organism evidence="1 2">
    <name type="scientific">Planoprotostelium fungivorum</name>
    <dbReference type="NCBI Taxonomy" id="1890364"/>
    <lineage>
        <taxon>Eukaryota</taxon>
        <taxon>Amoebozoa</taxon>
        <taxon>Evosea</taxon>
        <taxon>Variosea</taxon>
        <taxon>Cavosteliida</taxon>
        <taxon>Cavosteliaceae</taxon>
        <taxon>Planoprotostelium</taxon>
    </lineage>
</organism>
<proteinExistence type="predicted"/>
<name>A0A2P6MME9_9EUKA</name>
<evidence type="ECO:0000313" key="1">
    <source>
        <dbReference type="EMBL" id="PRP72878.1"/>
    </source>
</evidence>
<comment type="caution">
    <text evidence="1">The sequence shown here is derived from an EMBL/GenBank/DDBJ whole genome shotgun (WGS) entry which is preliminary data.</text>
</comment>
<feature type="non-terminal residue" evidence="1">
    <location>
        <position position="201"/>
    </location>
</feature>
<dbReference type="InParanoid" id="A0A2P6MME9"/>
<dbReference type="EMBL" id="MDYQ01000776">
    <property type="protein sequence ID" value="PRP72878.1"/>
    <property type="molecule type" value="Genomic_DNA"/>
</dbReference>
<sequence>PNVAYKPCLLATTPPLPFFGTLGDDFYKKLNSRSDLALILGVLKRYRSAEESDDPYTMHLWSQIDPIPNVAYKPCLLATTPVNSLQNIYKLLCAQNMLYSSLCLTEAEANEGMWGSMSSAMERFKTALVAAGRTFEEVKGTPDSLKDGLILEIMGNTTSIADRGSIITAWAASQTAPAGALWASQALARITAALDVVLASS</sequence>
<protein>
    <submittedName>
        <fullName evidence="1">Uncharacterized protein</fullName>
    </submittedName>
</protein>
<gene>
    <name evidence="1" type="ORF">PROFUN_17129</name>
</gene>
<reference evidence="1 2" key="1">
    <citation type="journal article" date="2018" name="Genome Biol. Evol.">
        <title>Multiple Roots of Fruiting Body Formation in Amoebozoa.</title>
        <authorList>
            <person name="Hillmann F."/>
            <person name="Forbes G."/>
            <person name="Novohradska S."/>
            <person name="Ferling I."/>
            <person name="Riege K."/>
            <person name="Groth M."/>
            <person name="Westermann M."/>
            <person name="Marz M."/>
            <person name="Spaller T."/>
            <person name="Winckler T."/>
            <person name="Schaap P."/>
            <person name="Glockner G."/>
        </authorList>
    </citation>
    <scope>NUCLEOTIDE SEQUENCE [LARGE SCALE GENOMIC DNA]</scope>
    <source>
        <strain evidence="1 2">Jena</strain>
    </source>
</reference>
<evidence type="ECO:0000313" key="2">
    <source>
        <dbReference type="Proteomes" id="UP000241769"/>
    </source>
</evidence>
<feature type="non-terminal residue" evidence="1">
    <location>
        <position position="1"/>
    </location>
</feature>
<keyword evidence="2" id="KW-1185">Reference proteome</keyword>
<accession>A0A2P6MME9</accession>
<dbReference type="AlphaFoldDB" id="A0A2P6MME9"/>